<dbReference type="Proteomes" id="UP000297998">
    <property type="component" value="Unassembled WGS sequence"/>
</dbReference>
<name>A0A4Z1B2M1_9FLAO</name>
<keyword evidence="1" id="KW-0472">Membrane</keyword>
<dbReference type="EMBL" id="SRPE01000018">
    <property type="protein sequence ID" value="TGN21684.1"/>
    <property type="molecule type" value="Genomic_DNA"/>
</dbReference>
<organism evidence="2 3">
    <name type="scientific">Empedobacter tilapiae</name>
    <dbReference type="NCBI Taxonomy" id="2491114"/>
    <lineage>
        <taxon>Bacteria</taxon>
        <taxon>Pseudomonadati</taxon>
        <taxon>Bacteroidota</taxon>
        <taxon>Flavobacteriia</taxon>
        <taxon>Flavobacteriales</taxon>
        <taxon>Weeksellaceae</taxon>
        <taxon>Empedobacter</taxon>
    </lineage>
</organism>
<keyword evidence="1" id="KW-0812">Transmembrane</keyword>
<gene>
    <name evidence="2" type="ORF">E4J94_17200</name>
</gene>
<dbReference type="AlphaFoldDB" id="A0A4Z1B2M1"/>
<sequence length="151" mass="17769">MDNLRILLSIIGVIIALISLIYAKKSFSKDYGVDRENELIEKLRFDFFVTRNTSLECSQLIKELIEEYNLGESLFIDSFTYNDYLRNLIHSQEKNLKEDTIENALNQEATIPFHVVESMIKSINKQKNELSQIYTHLEIVKHNLKSDKRKR</sequence>
<evidence type="ECO:0000313" key="2">
    <source>
        <dbReference type="EMBL" id="TGN21684.1"/>
    </source>
</evidence>
<reference evidence="2 3" key="1">
    <citation type="submission" date="2019-03" db="EMBL/GenBank/DDBJ databases">
        <title>Empedobacter tilapiae sp. nov., isolated from an intestine of Nile tilapia Oreochromis niloticus.</title>
        <authorList>
            <person name="Kim Y.-O."/>
            <person name="Yoon J.-H."/>
        </authorList>
    </citation>
    <scope>NUCLEOTIDE SEQUENCE [LARGE SCALE GENOMIC DNA]</scope>
    <source>
        <strain evidence="2 3">MRS2</strain>
    </source>
</reference>
<feature type="transmembrane region" description="Helical" evidence="1">
    <location>
        <begin position="6"/>
        <end position="23"/>
    </location>
</feature>
<keyword evidence="3" id="KW-1185">Reference proteome</keyword>
<accession>A0A4Z1B2M1</accession>
<keyword evidence="1" id="KW-1133">Transmembrane helix</keyword>
<evidence type="ECO:0000256" key="1">
    <source>
        <dbReference type="SAM" id="Phobius"/>
    </source>
</evidence>
<dbReference type="RefSeq" id="WP_135837014.1">
    <property type="nucleotide sequence ID" value="NZ_SRPE01000018.1"/>
</dbReference>
<protein>
    <submittedName>
        <fullName evidence="2">Uncharacterized protein</fullName>
    </submittedName>
</protein>
<evidence type="ECO:0000313" key="3">
    <source>
        <dbReference type="Proteomes" id="UP000297998"/>
    </source>
</evidence>
<comment type="caution">
    <text evidence="2">The sequence shown here is derived from an EMBL/GenBank/DDBJ whole genome shotgun (WGS) entry which is preliminary data.</text>
</comment>
<proteinExistence type="predicted"/>